<protein>
    <submittedName>
        <fullName evidence="2">Putative cyclase</fullName>
    </submittedName>
</protein>
<dbReference type="GO" id="GO:0004061">
    <property type="term" value="F:arylformamidase activity"/>
    <property type="evidence" value="ECO:0007669"/>
    <property type="project" value="InterPro"/>
</dbReference>
<gene>
    <name evidence="2" type="ORF">SAMN05444168_5029</name>
</gene>
<dbReference type="AlphaFoldDB" id="A0A1N6JUA0"/>
<dbReference type="SUPFAM" id="SSF102198">
    <property type="entry name" value="Putative cyclase"/>
    <property type="match status" value="1"/>
</dbReference>
<dbReference type="PANTHER" id="PTHR34861">
    <property type="match status" value="1"/>
</dbReference>
<organism evidence="2 3">
    <name type="scientific">Paraburkholderia phenazinium</name>
    <dbReference type="NCBI Taxonomy" id="60549"/>
    <lineage>
        <taxon>Bacteria</taxon>
        <taxon>Pseudomonadati</taxon>
        <taxon>Pseudomonadota</taxon>
        <taxon>Betaproteobacteria</taxon>
        <taxon>Burkholderiales</taxon>
        <taxon>Burkholderiaceae</taxon>
        <taxon>Paraburkholderia</taxon>
    </lineage>
</organism>
<dbReference type="Gene3D" id="3.50.30.50">
    <property type="entry name" value="Putative cyclase"/>
    <property type="match status" value="1"/>
</dbReference>
<evidence type="ECO:0000313" key="3">
    <source>
        <dbReference type="Proteomes" id="UP000184693"/>
    </source>
</evidence>
<dbReference type="Pfam" id="PF04199">
    <property type="entry name" value="Cyclase"/>
    <property type="match status" value="1"/>
</dbReference>
<name>A0A1N6JUA0_9BURK</name>
<reference evidence="2 3" key="1">
    <citation type="submission" date="2016-11" db="EMBL/GenBank/DDBJ databases">
        <authorList>
            <person name="Jaros S."/>
            <person name="Januszkiewicz K."/>
            <person name="Wedrychowicz H."/>
        </authorList>
    </citation>
    <scope>NUCLEOTIDE SEQUENCE [LARGE SCALE GENOMIC DNA]</scope>
    <source>
        <strain evidence="2 3">GAS86</strain>
    </source>
</reference>
<evidence type="ECO:0000313" key="2">
    <source>
        <dbReference type="EMBL" id="SIO47717.1"/>
    </source>
</evidence>
<dbReference type="RefSeq" id="WP_254368952.1">
    <property type="nucleotide sequence ID" value="NZ_FSRM01000002.1"/>
</dbReference>
<dbReference type="Proteomes" id="UP000184693">
    <property type="component" value="Unassembled WGS sequence"/>
</dbReference>
<sequence>MMRSSSARRWNQRPEDSNWGDFGPDDQLGRLNLLTPEKVLQGIREVSEGRVFCLSLPLDCPGGTALNPRRQPPRIEPTRRGSRPNMTYPLSRDNPHLLDVICDDTVHLALQYSTQWDSLAHMGQWFDLMGDGVPEMVFYNGFRAGEDIVGPIDYRNGNERVVEHPVGAKRLGIENMAATGVQGRGVMIDLKRHFGTKKVAVGYAELSEAMDAQGVDVEPGDMVCLRTGTDEALIEMAGNPDMSRLNQSFAALDGRDEKLRDWIVESEVVALISDNAAVEMLPPKATESDRYASHPLHDLCLFRLGVYLGELWHLSELADWLHANGRSRFLLTAPPLRLPGAVGSPVTPVATV</sequence>
<dbReference type="PANTHER" id="PTHR34861:SF10">
    <property type="entry name" value="CYCLASE"/>
    <property type="match status" value="1"/>
</dbReference>
<feature type="region of interest" description="Disordered" evidence="1">
    <location>
        <begin position="64"/>
        <end position="89"/>
    </location>
</feature>
<dbReference type="InterPro" id="IPR037175">
    <property type="entry name" value="KFase_sf"/>
</dbReference>
<evidence type="ECO:0000256" key="1">
    <source>
        <dbReference type="SAM" id="MobiDB-lite"/>
    </source>
</evidence>
<dbReference type="InterPro" id="IPR007325">
    <property type="entry name" value="KFase/CYL"/>
</dbReference>
<proteinExistence type="predicted"/>
<feature type="region of interest" description="Disordered" evidence="1">
    <location>
        <begin position="1"/>
        <end position="26"/>
    </location>
</feature>
<dbReference type="GO" id="GO:0019441">
    <property type="term" value="P:L-tryptophan catabolic process to kynurenine"/>
    <property type="evidence" value="ECO:0007669"/>
    <property type="project" value="InterPro"/>
</dbReference>
<dbReference type="EMBL" id="FSRM01000002">
    <property type="protein sequence ID" value="SIO47717.1"/>
    <property type="molecule type" value="Genomic_DNA"/>
</dbReference>
<accession>A0A1N6JUA0</accession>